<dbReference type="PROSITE" id="PS51747">
    <property type="entry name" value="CYT_DCMP_DEAMINASES_2"/>
    <property type="match status" value="1"/>
</dbReference>
<sequence length="168" mass="18487">MARELKIKIKIDVLESEKELTEREKLAWNKAKEATENAYAPYSNFLVGAALLLEDGTIHIGNNQENAAYPSGLCAERTALFGKSAVSPFMPIELIAIASRKAFTYKYLQAAPCGGCRQVMTEYEDRQGSPIQVLLQGEGTEIYRLSSVKDLLPLVFNKESLLGAGAKE</sequence>
<reference evidence="7" key="1">
    <citation type="journal article" date="2019" name="Int. J. Syst. Evol. Microbiol.">
        <title>The Global Catalogue of Microorganisms (GCM) 10K type strain sequencing project: providing services to taxonomists for standard genome sequencing and annotation.</title>
        <authorList>
            <consortium name="The Broad Institute Genomics Platform"/>
            <consortium name="The Broad Institute Genome Sequencing Center for Infectious Disease"/>
            <person name="Wu L."/>
            <person name="Ma J."/>
        </authorList>
    </citation>
    <scope>NUCLEOTIDE SEQUENCE [LARGE SCALE GENOMIC DNA]</scope>
    <source>
        <strain evidence="7">KACC 12602</strain>
    </source>
</reference>
<evidence type="ECO:0000313" key="7">
    <source>
        <dbReference type="Proteomes" id="UP001596161"/>
    </source>
</evidence>
<evidence type="ECO:0000259" key="5">
    <source>
        <dbReference type="PROSITE" id="PS51747"/>
    </source>
</evidence>
<accession>A0ABW0EG34</accession>
<evidence type="ECO:0000256" key="1">
    <source>
        <dbReference type="ARBA" id="ARBA00006576"/>
    </source>
</evidence>
<dbReference type="CDD" id="cd01283">
    <property type="entry name" value="cytidine_deaminase"/>
    <property type="match status" value="1"/>
</dbReference>
<evidence type="ECO:0000313" key="6">
    <source>
        <dbReference type="EMBL" id="MFC5272040.1"/>
    </source>
</evidence>
<dbReference type="Pfam" id="PF00383">
    <property type="entry name" value="dCMP_cyt_deam_1"/>
    <property type="match status" value="1"/>
</dbReference>
<feature type="domain" description="CMP/dCMP-type deaminase" evidence="5">
    <location>
        <begin position="22"/>
        <end position="159"/>
    </location>
</feature>
<comment type="caution">
    <text evidence="6">The sequence shown here is derived from an EMBL/GenBank/DDBJ whole genome shotgun (WGS) entry which is preliminary data.</text>
</comment>
<protein>
    <submittedName>
        <fullName evidence="6">Cytidine deaminase</fullName>
        <ecNumber evidence="6">3.5.4.5</ecNumber>
    </submittedName>
</protein>
<keyword evidence="4" id="KW-0862">Zinc</keyword>
<gene>
    <name evidence="6" type="ORF">ACFPIB_15590</name>
</gene>
<dbReference type="PROSITE" id="PS00903">
    <property type="entry name" value="CYT_DCMP_DEAMINASES_1"/>
    <property type="match status" value="1"/>
</dbReference>
<name>A0ABW0EG34_9BACT</name>
<evidence type="ECO:0000256" key="2">
    <source>
        <dbReference type="ARBA" id="ARBA00022723"/>
    </source>
</evidence>
<comment type="similarity">
    <text evidence="1">Belongs to the cytidine and deoxycytidylate deaminase family.</text>
</comment>
<keyword evidence="2" id="KW-0479">Metal-binding</keyword>
<dbReference type="InterPro" id="IPR016192">
    <property type="entry name" value="APOBEC/CMP_deaminase_Zn-bd"/>
</dbReference>
<dbReference type="InterPro" id="IPR002125">
    <property type="entry name" value="CMP_dCMP_dom"/>
</dbReference>
<dbReference type="Proteomes" id="UP001596161">
    <property type="component" value="Unassembled WGS sequence"/>
</dbReference>
<dbReference type="InterPro" id="IPR016193">
    <property type="entry name" value="Cytidine_deaminase-like"/>
</dbReference>
<dbReference type="PANTHER" id="PTHR11644">
    <property type="entry name" value="CYTIDINE DEAMINASE"/>
    <property type="match status" value="1"/>
</dbReference>
<dbReference type="Gene3D" id="3.40.140.10">
    <property type="entry name" value="Cytidine Deaminase, domain 2"/>
    <property type="match status" value="1"/>
</dbReference>
<dbReference type="InterPro" id="IPR050202">
    <property type="entry name" value="Cyt/Deoxycyt_deaminase"/>
</dbReference>
<dbReference type="RefSeq" id="WP_378018400.1">
    <property type="nucleotide sequence ID" value="NZ_JBHSKT010000011.1"/>
</dbReference>
<organism evidence="6 7">
    <name type="scientific">Adhaeribacter terreus</name>
    <dbReference type="NCBI Taxonomy" id="529703"/>
    <lineage>
        <taxon>Bacteria</taxon>
        <taxon>Pseudomonadati</taxon>
        <taxon>Bacteroidota</taxon>
        <taxon>Cytophagia</taxon>
        <taxon>Cytophagales</taxon>
        <taxon>Hymenobacteraceae</taxon>
        <taxon>Adhaeribacter</taxon>
    </lineage>
</organism>
<keyword evidence="7" id="KW-1185">Reference proteome</keyword>
<proteinExistence type="inferred from homology"/>
<dbReference type="EMBL" id="JBHSKT010000011">
    <property type="protein sequence ID" value="MFC5272040.1"/>
    <property type="molecule type" value="Genomic_DNA"/>
</dbReference>
<evidence type="ECO:0000256" key="4">
    <source>
        <dbReference type="ARBA" id="ARBA00022833"/>
    </source>
</evidence>
<evidence type="ECO:0000256" key="3">
    <source>
        <dbReference type="ARBA" id="ARBA00022801"/>
    </source>
</evidence>
<dbReference type="SUPFAM" id="SSF53927">
    <property type="entry name" value="Cytidine deaminase-like"/>
    <property type="match status" value="1"/>
</dbReference>
<dbReference type="NCBIfam" id="NF004064">
    <property type="entry name" value="PRK05578.1"/>
    <property type="match status" value="1"/>
</dbReference>
<keyword evidence="3 6" id="KW-0378">Hydrolase</keyword>
<dbReference type="GO" id="GO:0004126">
    <property type="term" value="F:cytidine deaminase activity"/>
    <property type="evidence" value="ECO:0007669"/>
    <property type="project" value="UniProtKB-EC"/>
</dbReference>
<dbReference type="EC" id="3.5.4.5" evidence="6"/>
<dbReference type="PANTHER" id="PTHR11644:SF2">
    <property type="entry name" value="CYTIDINE DEAMINASE"/>
    <property type="match status" value="1"/>
</dbReference>